<dbReference type="RefSeq" id="WP_054535037.1">
    <property type="nucleotide sequence ID" value="NZ_LGKP01000022.1"/>
</dbReference>
<dbReference type="EMBL" id="LGKP01000022">
    <property type="protein sequence ID" value="KPL85962.1"/>
    <property type="molecule type" value="Genomic_DNA"/>
</dbReference>
<feature type="transmembrane region" description="Helical" evidence="1">
    <location>
        <begin position="163"/>
        <end position="181"/>
    </location>
</feature>
<feature type="transmembrane region" description="Helical" evidence="1">
    <location>
        <begin position="21"/>
        <end position="41"/>
    </location>
</feature>
<dbReference type="STRING" id="70996.SE18_13760"/>
<reference evidence="2 3" key="1">
    <citation type="submission" date="2015-07" db="EMBL/GenBank/DDBJ databases">
        <title>Whole genome sequence of Herpetosiphon geysericola DSM 7119.</title>
        <authorList>
            <person name="Hemp J."/>
            <person name="Ward L.M."/>
            <person name="Pace L.A."/>
            <person name="Fischer W.W."/>
        </authorList>
    </citation>
    <scope>NUCLEOTIDE SEQUENCE [LARGE SCALE GENOMIC DNA]</scope>
    <source>
        <strain evidence="2 3">DSM 7119</strain>
    </source>
</reference>
<feature type="transmembrane region" description="Helical" evidence="1">
    <location>
        <begin position="228"/>
        <end position="250"/>
    </location>
</feature>
<evidence type="ECO:0000313" key="2">
    <source>
        <dbReference type="EMBL" id="KPL85962.1"/>
    </source>
</evidence>
<keyword evidence="1" id="KW-0472">Membrane</keyword>
<dbReference type="OrthoDB" id="153887at2"/>
<feature type="transmembrane region" description="Helical" evidence="1">
    <location>
        <begin position="53"/>
        <end position="73"/>
    </location>
</feature>
<feature type="transmembrane region" description="Helical" evidence="1">
    <location>
        <begin position="94"/>
        <end position="117"/>
    </location>
</feature>
<dbReference type="Proteomes" id="UP000050277">
    <property type="component" value="Unassembled WGS sequence"/>
</dbReference>
<evidence type="ECO:0000256" key="1">
    <source>
        <dbReference type="SAM" id="Phobius"/>
    </source>
</evidence>
<feature type="transmembrane region" description="Helical" evidence="1">
    <location>
        <begin position="193"/>
        <end position="216"/>
    </location>
</feature>
<accession>A0A0N8GRA6</accession>
<dbReference type="AlphaFoldDB" id="A0A0N8GRA6"/>
<comment type="caution">
    <text evidence="2">The sequence shown here is derived from an EMBL/GenBank/DDBJ whole genome shotgun (WGS) entry which is preliminary data.</text>
</comment>
<gene>
    <name evidence="2" type="ORF">SE18_13760</name>
</gene>
<keyword evidence="1" id="KW-0812">Transmembrane</keyword>
<feature type="transmembrane region" description="Helical" evidence="1">
    <location>
        <begin position="129"/>
        <end position="151"/>
    </location>
</feature>
<organism evidence="2 3">
    <name type="scientific">Herpetosiphon geysericola</name>
    <dbReference type="NCBI Taxonomy" id="70996"/>
    <lineage>
        <taxon>Bacteria</taxon>
        <taxon>Bacillati</taxon>
        <taxon>Chloroflexota</taxon>
        <taxon>Chloroflexia</taxon>
        <taxon>Herpetosiphonales</taxon>
        <taxon>Herpetosiphonaceae</taxon>
        <taxon>Herpetosiphon</taxon>
    </lineage>
</organism>
<keyword evidence="1" id="KW-1133">Transmembrane helix</keyword>
<sequence length="259" mass="28142">MAKLRQIWAWTRFIWSEYQRSGRFLIEFGALIIFAYVFLRAPNTAAQLTATQFFSMTAVFVLCQTIFTTTMMAGMGNRPQGYVVLARSIGRKGYLVGLFVVAFLISLTNLLLCTLIVTLINKPVLWDAVIWGAGALPLILDIALVTALVLLLSSLVLSQGWRLSILGIVALASLSTSDIFTNTFAPNGSLGKILAAIRTIVGIPLTPLFAGFELAVTRQAYESNINQALAILGGQIALLIAVSAFGFFAFERRDIILGA</sequence>
<protein>
    <submittedName>
        <fullName evidence="2">Uncharacterized protein</fullName>
    </submittedName>
</protein>
<keyword evidence="3" id="KW-1185">Reference proteome</keyword>
<name>A0A0N8GRA6_9CHLR</name>
<proteinExistence type="predicted"/>
<evidence type="ECO:0000313" key="3">
    <source>
        <dbReference type="Proteomes" id="UP000050277"/>
    </source>
</evidence>